<sequence length="41" mass="4593">MSTLVSECHCLQTAQPCRSDTQPLPPVCPHHCHPRRSPLTQ</sequence>
<protein>
    <submittedName>
        <fullName evidence="1">Uncharacterized protein</fullName>
    </submittedName>
</protein>
<name>A0A0A9D2C5_ARUDO</name>
<organism evidence="1">
    <name type="scientific">Arundo donax</name>
    <name type="common">Giant reed</name>
    <name type="synonym">Donax arundinaceus</name>
    <dbReference type="NCBI Taxonomy" id="35708"/>
    <lineage>
        <taxon>Eukaryota</taxon>
        <taxon>Viridiplantae</taxon>
        <taxon>Streptophyta</taxon>
        <taxon>Embryophyta</taxon>
        <taxon>Tracheophyta</taxon>
        <taxon>Spermatophyta</taxon>
        <taxon>Magnoliopsida</taxon>
        <taxon>Liliopsida</taxon>
        <taxon>Poales</taxon>
        <taxon>Poaceae</taxon>
        <taxon>PACMAD clade</taxon>
        <taxon>Arundinoideae</taxon>
        <taxon>Arundineae</taxon>
        <taxon>Arundo</taxon>
    </lineage>
</organism>
<dbReference type="AlphaFoldDB" id="A0A0A9D2C5"/>
<dbReference type="EMBL" id="GBRH01218095">
    <property type="protein sequence ID" value="JAD79800.1"/>
    <property type="molecule type" value="Transcribed_RNA"/>
</dbReference>
<reference evidence="1" key="2">
    <citation type="journal article" date="2015" name="Data Brief">
        <title>Shoot transcriptome of the giant reed, Arundo donax.</title>
        <authorList>
            <person name="Barrero R.A."/>
            <person name="Guerrero F.D."/>
            <person name="Moolhuijzen P."/>
            <person name="Goolsby J.A."/>
            <person name="Tidwell J."/>
            <person name="Bellgard S.E."/>
            <person name="Bellgard M.I."/>
        </authorList>
    </citation>
    <scope>NUCLEOTIDE SEQUENCE</scope>
    <source>
        <tissue evidence="1">Shoot tissue taken approximately 20 cm above the soil surface</tissue>
    </source>
</reference>
<reference evidence="1" key="1">
    <citation type="submission" date="2014-09" db="EMBL/GenBank/DDBJ databases">
        <authorList>
            <person name="Magalhaes I.L.F."/>
            <person name="Oliveira U."/>
            <person name="Santos F.R."/>
            <person name="Vidigal T.H.D.A."/>
            <person name="Brescovit A.D."/>
            <person name="Santos A.J."/>
        </authorList>
    </citation>
    <scope>NUCLEOTIDE SEQUENCE</scope>
    <source>
        <tissue evidence="1">Shoot tissue taken approximately 20 cm above the soil surface</tissue>
    </source>
</reference>
<accession>A0A0A9D2C5</accession>
<proteinExistence type="predicted"/>
<evidence type="ECO:0000313" key="1">
    <source>
        <dbReference type="EMBL" id="JAD79800.1"/>
    </source>
</evidence>